<feature type="transmembrane region" description="Helical" evidence="3">
    <location>
        <begin position="12"/>
        <end position="40"/>
    </location>
</feature>
<keyword evidence="3" id="KW-0812">Transmembrane</keyword>
<dbReference type="EMBL" id="JANJYI010000006">
    <property type="protein sequence ID" value="KAK2644423.1"/>
    <property type="molecule type" value="Genomic_DNA"/>
</dbReference>
<keyword evidence="2 3" id="KW-0472">Membrane</keyword>
<gene>
    <name evidence="4" type="ORF">Ddye_019618</name>
</gene>
<keyword evidence="5" id="KW-1185">Reference proteome</keyword>
<comment type="caution">
    <text evidence="4">The sequence shown here is derived from an EMBL/GenBank/DDBJ whole genome shotgun (WGS) entry which is preliminary data.</text>
</comment>
<feature type="transmembrane region" description="Helical" evidence="3">
    <location>
        <begin position="60"/>
        <end position="80"/>
    </location>
</feature>
<name>A0AAD9TZ63_9ROSI</name>
<proteinExistence type="predicted"/>
<evidence type="ECO:0000313" key="4">
    <source>
        <dbReference type="EMBL" id="KAK2644423.1"/>
    </source>
</evidence>
<dbReference type="PANTHER" id="PTHR31234:SF65">
    <property type="entry name" value="LATE EMBRYOGENESIS ABUNDANT PROTEIN, LEA_2 SUBGROUP"/>
    <property type="match status" value="1"/>
</dbReference>
<evidence type="ECO:0000256" key="3">
    <source>
        <dbReference type="SAM" id="Phobius"/>
    </source>
</evidence>
<protein>
    <recommendedName>
        <fullName evidence="6">Late embryogenesis abundant protein LEA-2 subgroup domain-containing protein</fullName>
    </recommendedName>
</protein>
<dbReference type="AlphaFoldDB" id="A0AAD9TZ63"/>
<evidence type="ECO:0000256" key="2">
    <source>
        <dbReference type="ARBA" id="ARBA00023136"/>
    </source>
</evidence>
<keyword evidence="3" id="KW-1133">Transmembrane helix</keyword>
<sequence length="197" mass="21619">MGSSSKKCCCSGGLRLCICVTSILFIVLLVVFLILFFTLLKPKEPRIVSQPVTLENFNIVILWPAMKIQLNVTLGMVLTINNRNYGGFTYQDGVAYVNYHGDLVAEAPIENGSIPARGRHNISSSVTIFADKVIGNSNFLGDYHSGVLNFSASTTLHGKVSMLKYFKMKAASHSSCDISIFVQNKTIDSDCKSKVRL</sequence>
<reference evidence="4" key="1">
    <citation type="journal article" date="2023" name="Plant J.">
        <title>Genome sequences and population genomics provide insights into the demographic history, inbreeding, and mutation load of two 'living fossil' tree species of Dipteronia.</title>
        <authorList>
            <person name="Feng Y."/>
            <person name="Comes H.P."/>
            <person name="Chen J."/>
            <person name="Zhu S."/>
            <person name="Lu R."/>
            <person name="Zhang X."/>
            <person name="Li P."/>
            <person name="Qiu J."/>
            <person name="Olsen K.M."/>
            <person name="Qiu Y."/>
        </authorList>
    </citation>
    <scope>NUCLEOTIDE SEQUENCE</scope>
    <source>
        <strain evidence="4">KIB01</strain>
    </source>
</reference>
<dbReference type="GO" id="GO:0098542">
    <property type="term" value="P:defense response to other organism"/>
    <property type="evidence" value="ECO:0007669"/>
    <property type="project" value="InterPro"/>
</dbReference>
<dbReference type="Proteomes" id="UP001280121">
    <property type="component" value="Unassembled WGS sequence"/>
</dbReference>
<evidence type="ECO:0000256" key="1">
    <source>
        <dbReference type="ARBA" id="ARBA00004370"/>
    </source>
</evidence>
<evidence type="ECO:0008006" key="6">
    <source>
        <dbReference type="Google" id="ProtNLM"/>
    </source>
</evidence>
<comment type="subcellular location">
    <subcellularLocation>
        <location evidence="1">Membrane</location>
    </subcellularLocation>
</comment>
<dbReference type="InterPro" id="IPR044839">
    <property type="entry name" value="NDR1-like"/>
</dbReference>
<organism evidence="4 5">
    <name type="scientific">Dipteronia dyeriana</name>
    <dbReference type="NCBI Taxonomy" id="168575"/>
    <lineage>
        <taxon>Eukaryota</taxon>
        <taxon>Viridiplantae</taxon>
        <taxon>Streptophyta</taxon>
        <taxon>Embryophyta</taxon>
        <taxon>Tracheophyta</taxon>
        <taxon>Spermatophyta</taxon>
        <taxon>Magnoliopsida</taxon>
        <taxon>eudicotyledons</taxon>
        <taxon>Gunneridae</taxon>
        <taxon>Pentapetalae</taxon>
        <taxon>rosids</taxon>
        <taxon>malvids</taxon>
        <taxon>Sapindales</taxon>
        <taxon>Sapindaceae</taxon>
        <taxon>Hippocastanoideae</taxon>
        <taxon>Acereae</taxon>
        <taxon>Dipteronia</taxon>
    </lineage>
</organism>
<dbReference type="GO" id="GO:0016020">
    <property type="term" value="C:membrane"/>
    <property type="evidence" value="ECO:0007669"/>
    <property type="project" value="UniProtKB-SubCell"/>
</dbReference>
<dbReference type="PANTHER" id="PTHR31234">
    <property type="entry name" value="LATE EMBRYOGENESIS ABUNDANT (LEA) HYDROXYPROLINE-RICH GLYCOPROTEIN FAMILY"/>
    <property type="match status" value="1"/>
</dbReference>
<accession>A0AAD9TZ63</accession>
<evidence type="ECO:0000313" key="5">
    <source>
        <dbReference type="Proteomes" id="UP001280121"/>
    </source>
</evidence>